<evidence type="ECO:0000313" key="2">
    <source>
        <dbReference type="Proteomes" id="UP001596016"/>
    </source>
</evidence>
<organism evidence="1 2">
    <name type="scientific">Aquamicrobium segne</name>
    <dbReference type="NCBI Taxonomy" id="469547"/>
    <lineage>
        <taxon>Bacteria</taxon>
        <taxon>Pseudomonadati</taxon>
        <taxon>Pseudomonadota</taxon>
        <taxon>Alphaproteobacteria</taxon>
        <taxon>Hyphomicrobiales</taxon>
        <taxon>Phyllobacteriaceae</taxon>
        <taxon>Aquamicrobium</taxon>
    </lineage>
</organism>
<gene>
    <name evidence="1" type="ORF">ACFPLB_12280</name>
</gene>
<name>A0ABW0GYJ6_9HYPH</name>
<dbReference type="Proteomes" id="UP001596016">
    <property type="component" value="Unassembled WGS sequence"/>
</dbReference>
<evidence type="ECO:0000313" key="1">
    <source>
        <dbReference type="EMBL" id="MFC5386739.1"/>
    </source>
</evidence>
<reference evidence="2" key="1">
    <citation type="journal article" date="2019" name="Int. J. Syst. Evol. Microbiol.">
        <title>The Global Catalogue of Microorganisms (GCM) 10K type strain sequencing project: providing services to taxonomists for standard genome sequencing and annotation.</title>
        <authorList>
            <consortium name="The Broad Institute Genomics Platform"/>
            <consortium name="The Broad Institute Genome Sequencing Center for Infectious Disease"/>
            <person name="Wu L."/>
            <person name="Ma J."/>
        </authorList>
    </citation>
    <scope>NUCLEOTIDE SEQUENCE [LARGE SCALE GENOMIC DNA]</scope>
    <source>
        <strain evidence="2">CGMCC 4.1415</strain>
    </source>
</reference>
<proteinExistence type="predicted"/>
<accession>A0ABW0GYJ6</accession>
<dbReference type="RefSeq" id="WP_378230016.1">
    <property type="nucleotide sequence ID" value="NZ_JBHSLL010000040.1"/>
</dbReference>
<protein>
    <recommendedName>
        <fullName evidence="3">Transposase</fullName>
    </recommendedName>
</protein>
<dbReference type="EMBL" id="JBHSLL010000040">
    <property type="protein sequence ID" value="MFC5386739.1"/>
    <property type="molecule type" value="Genomic_DNA"/>
</dbReference>
<sequence length="98" mass="10904">MFRAEWQLCRQGKKVQRRCCAEAVEALALVFGQIRPLKRPFGAVEARGLNGDVATLRPHQDDQTGNTGMSVRPCPWPRAFLLPASLAIGRYPGSARQR</sequence>
<evidence type="ECO:0008006" key="3">
    <source>
        <dbReference type="Google" id="ProtNLM"/>
    </source>
</evidence>
<comment type="caution">
    <text evidence="1">The sequence shown here is derived from an EMBL/GenBank/DDBJ whole genome shotgun (WGS) entry which is preliminary data.</text>
</comment>
<keyword evidence="2" id="KW-1185">Reference proteome</keyword>